<reference evidence="2" key="1">
    <citation type="journal article" date="2015" name="Nature">
        <title>Complex archaea that bridge the gap between prokaryotes and eukaryotes.</title>
        <authorList>
            <person name="Spang A."/>
            <person name="Saw J.H."/>
            <person name="Jorgensen S.L."/>
            <person name="Zaremba-Niedzwiedzka K."/>
            <person name="Martijn J."/>
            <person name="Lind A.E."/>
            <person name="van Eijk R."/>
            <person name="Schleper C."/>
            <person name="Guy L."/>
            <person name="Ettema T.J."/>
        </authorList>
    </citation>
    <scope>NUCLEOTIDE SEQUENCE</scope>
</reference>
<feature type="transmembrane region" description="Helical" evidence="1">
    <location>
        <begin position="6"/>
        <end position="30"/>
    </location>
</feature>
<keyword evidence="1" id="KW-0812">Transmembrane</keyword>
<proteinExistence type="predicted"/>
<comment type="caution">
    <text evidence="2">The sequence shown here is derived from an EMBL/GenBank/DDBJ whole genome shotgun (WGS) entry which is preliminary data.</text>
</comment>
<dbReference type="AlphaFoldDB" id="A0A0F9M1V3"/>
<protein>
    <submittedName>
        <fullName evidence="2">Uncharacterized protein</fullName>
    </submittedName>
</protein>
<name>A0A0F9M1V3_9ZZZZ</name>
<accession>A0A0F9M1V3</accession>
<keyword evidence="1" id="KW-0472">Membrane</keyword>
<evidence type="ECO:0000313" key="2">
    <source>
        <dbReference type="EMBL" id="KKM63257.1"/>
    </source>
</evidence>
<gene>
    <name evidence="2" type="ORF">LCGC14_1513300</name>
</gene>
<keyword evidence="1" id="KW-1133">Transmembrane helix</keyword>
<sequence>MNPILLQIIFGFGGILIGSGISIGIICIFYKIKNH</sequence>
<organism evidence="2">
    <name type="scientific">marine sediment metagenome</name>
    <dbReference type="NCBI Taxonomy" id="412755"/>
    <lineage>
        <taxon>unclassified sequences</taxon>
        <taxon>metagenomes</taxon>
        <taxon>ecological metagenomes</taxon>
    </lineage>
</organism>
<evidence type="ECO:0000256" key="1">
    <source>
        <dbReference type="SAM" id="Phobius"/>
    </source>
</evidence>
<dbReference type="EMBL" id="LAZR01011133">
    <property type="protein sequence ID" value="KKM63257.1"/>
    <property type="molecule type" value="Genomic_DNA"/>
</dbReference>